<dbReference type="InterPro" id="IPR041581">
    <property type="entry name" value="Glyoxalase_6"/>
</dbReference>
<dbReference type="Proteomes" id="UP000295075">
    <property type="component" value="Unassembled WGS sequence"/>
</dbReference>
<dbReference type="Gene3D" id="3.10.180.10">
    <property type="entry name" value="2,3-Dihydroxybiphenyl 1,2-Dioxygenase, domain 1"/>
    <property type="match status" value="1"/>
</dbReference>
<dbReference type="AlphaFoldDB" id="A0A4R4QBM4"/>
<dbReference type="PANTHER" id="PTHR35908">
    <property type="entry name" value="HYPOTHETICAL FUSION PROTEIN"/>
    <property type="match status" value="1"/>
</dbReference>
<sequence>MTARPAEIGDLRLATVCVNATDLKRAAEFWAAALGYTHEKEIGDTDHFARLNDPARTGPEVLLQQTDAIPDPPTPVHLDLYTSERDHHIERLLKLGATKVDDWPYPDEHDFIVLRDTEGNEFCVIMVE</sequence>
<accession>A0A4R4QBM4</accession>
<dbReference type="RefSeq" id="WP_132404426.1">
    <property type="nucleotide sequence ID" value="NZ_SMKA01000022.1"/>
</dbReference>
<dbReference type="InterPro" id="IPR037523">
    <property type="entry name" value="VOC_core"/>
</dbReference>
<feature type="domain" description="VOC" evidence="1">
    <location>
        <begin position="12"/>
        <end position="127"/>
    </location>
</feature>
<keyword evidence="3" id="KW-1185">Reference proteome</keyword>
<dbReference type="Pfam" id="PF18029">
    <property type="entry name" value="Glyoxalase_6"/>
    <property type="match status" value="1"/>
</dbReference>
<dbReference type="SUPFAM" id="SSF54593">
    <property type="entry name" value="Glyoxalase/Bleomycin resistance protein/Dihydroxybiphenyl dioxygenase"/>
    <property type="match status" value="1"/>
</dbReference>
<dbReference type="PROSITE" id="PS51819">
    <property type="entry name" value="VOC"/>
    <property type="match status" value="1"/>
</dbReference>
<evidence type="ECO:0000313" key="2">
    <source>
        <dbReference type="EMBL" id="TDC32472.1"/>
    </source>
</evidence>
<name>A0A4R4QBM4_9ACTN</name>
<reference evidence="2 3" key="1">
    <citation type="submission" date="2019-03" db="EMBL/GenBank/DDBJ databases">
        <title>Draft genome sequences of novel Actinobacteria.</title>
        <authorList>
            <person name="Sahin N."/>
            <person name="Ay H."/>
            <person name="Saygin H."/>
        </authorList>
    </citation>
    <scope>NUCLEOTIDE SEQUENCE [LARGE SCALE GENOMIC DNA]</scope>
    <source>
        <strain evidence="2 3">JCM 30547</strain>
    </source>
</reference>
<proteinExistence type="predicted"/>
<comment type="caution">
    <text evidence="2">The sequence shown here is derived from an EMBL/GenBank/DDBJ whole genome shotgun (WGS) entry which is preliminary data.</text>
</comment>
<dbReference type="InterPro" id="IPR029068">
    <property type="entry name" value="Glyas_Bleomycin-R_OHBP_Dase"/>
</dbReference>
<protein>
    <submittedName>
        <fullName evidence="2">VOC family protein</fullName>
    </submittedName>
</protein>
<organism evidence="2 3">
    <name type="scientific">Kribbella albertanoniae</name>
    <dbReference type="NCBI Taxonomy" id="1266829"/>
    <lineage>
        <taxon>Bacteria</taxon>
        <taxon>Bacillati</taxon>
        <taxon>Actinomycetota</taxon>
        <taxon>Actinomycetes</taxon>
        <taxon>Propionibacteriales</taxon>
        <taxon>Kribbellaceae</taxon>
        <taxon>Kribbella</taxon>
    </lineage>
</organism>
<evidence type="ECO:0000259" key="1">
    <source>
        <dbReference type="PROSITE" id="PS51819"/>
    </source>
</evidence>
<evidence type="ECO:0000313" key="3">
    <source>
        <dbReference type="Proteomes" id="UP000295075"/>
    </source>
</evidence>
<dbReference type="OrthoDB" id="3823476at2"/>
<dbReference type="PANTHER" id="PTHR35908:SF1">
    <property type="entry name" value="CONSERVED PROTEIN"/>
    <property type="match status" value="1"/>
</dbReference>
<gene>
    <name evidence="2" type="ORF">E1261_08260</name>
</gene>
<dbReference type="EMBL" id="SMKA01000022">
    <property type="protein sequence ID" value="TDC32472.1"/>
    <property type="molecule type" value="Genomic_DNA"/>
</dbReference>
<dbReference type="CDD" id="cd06587">
    <property type="entry name" value="VOC"/>
    <property type="match status" value="1"/>
</dbReference>